<dbReference type="PANTHER" id="PTHR30244:SF34">
    <property type="entry name" value="DTDP-4-AMINO-4,6-DIDEOXYGALACTOSE TRANSAMINASE"/>
    <property type="match status" value="1"/>
</dbReference>
<evidence type="ECO:0000313" key="4">
    <source>
        <dbReference type="Proteomes" id="UP001335183"/>
    </source>
</evidence>
<evidence type="ECO:0000313" key="3">
    <source>
        <dbReference type="EMBL" id="WWA47863.1"/>
    </source>
</evidence>
<dbReference type="Gene3D" id="3.40.640.10">
    <property type="entry name" value="Type I PLP-dependent aspartate aminotransferase-like (Major domain)"/>
    <property type="match status" value="1"/>
</dbReference>
<reference evidence="3 4" key="1">
    <citation type="submission" date="2024-02" db="EMBL/GenBank/DDBJ databases">
        <title>The whole genome sequence of five bacterial samples isolated from Abu Dhabi Sabkha-shore region.</title>
        <authorList>
            <person name="Sudalaimuthuasari N."/>
            <person name="Sarfraz B."/>
            <person name="Tuyisabe J.D."/>
            <person name="Mugisha Ntwali L.D.M."/>
            <person name="Ali A.I.A.A."/>
            <person name="Almansoori S.Z.A."/>
            <person name="Alajami H.S.A."/>
            <person name="Almeqbaali A.A.S."/>
            <person name="Kundu B."/>
            <person name="Saeed E.E."/>
            <person name="Sukumarinath V."/>
            <person name="Mishra A.K."/>
            <person name="Hazzouri K.M."/>
            <person name="Almaskari R."/>
            <person name="Sharma A.K."/>
            <person name="Amiri K.M.A."/>
        </authorList>
    </citation>
    <scope>NUCLEOTIDE SEQUENCE [LARGE SCALE GENOMIC DNA]</scope>
    <source>
        <strain evidence="4">kcgeb_sd</strain>
    </source>
</reference>
<dbReference type="Proteomes" id="UP001335183">
    <property type="component" value="Chromosome"/>
</dbReference>
<keyword evidence="2" id="KW-0663">Pyridoxal phosphate</keyword>
<accession>A0ABZ2D485</accession>
<keyword evidence="4" id="KW-1185">Reference proteome</keyword>
<evidence type="ECO:0000256" key="2">
    <source>
        <dbReference type="RuleBase" id="RU004508"/>
    </source>
</evidence>
<dbReference type="InterPro" id="IPR015421">
    <property type="entry name" value="PyrdxlP-dep_Trfase_major"/>
</dbReference>
<sequence>MLNTAFAPWPSYTEEEVNAVSAVLRSNRVNYWTGEECRHFEREFARWSECPHAIAVANGTVALDLALHGLGIGAANGGAATDEVIVTPRTFLASVSCVVNAGAVPIFADVDRDNGNLSAVTIAPHVTDRTKAIIVVHLAGWPADMDPIMELAESRDIKVIEDCAQAHGARYKGRSVGSIGHIGAWSFCQDKIMTTGGEGGMVTTGDRDLWSRMWSFKDHGKSWDAVYERSHPPGFRWLHESFGTNWRMLEMQAVLGRIQLGRMAEWTDARTHNARILRKTLLPHSAPDGVLRLPQPAEDGSVHAQYKFYAYVRPEALASGWDRDRIVAEICSAGVPCFQGSCSEVYLETAFDGTGLRPPERLPVARELGETSLMWLVHPTVTDEQIRWAAEISAAVLRRAASAEAG</sequence>
<dbReference type="InterPro" id="IPR015424">
    <property type="entry name" value="PyrdxlP-dep_Trfase"/>
</dbReference>
<protein>
    <submittedName>
        <fullName evidence="3">DegT/DnrJ/EryC1/StrS aminotransferase family protein</fullName>
    </submittedName>
</protein>
<dbReference type="SUPFAM" id="SSF53383">
    <property type="entry name" value="PLP-dependent transferases"/>
    <property type="match status" value="1"/>
</dbReference>
<keyword evidence="3" id="KW-0032">Aminotransferase</keyword>
<dbReference type="Pfam" id="PF01041">
    <property type="entry name" value="DegT_DnrJ_EryC1"/>
    <property type="match status" value="1"/>
</dbReference>
<dbReference type="Gene3D" id="3.90.1150.10">
    <property type="entry name" value="Aspartate Aminotransferase, domain 1"/>
    <property type="match status" value="1"/>
</dbReference>
<dbReference type="EMBL" id="CP144918">
    <property type="protein sequence ID" value="WWA47863.1"/>
    <property type="molecule type" value="Genomic_DNA"/>
</dbReference>
<proteinExistence type="inferred from homology"/>
<dbReference type="InterPro" id="IPR015422">
    <property type="entry name" value="PyrdxlP-dep_Trfase_small"/>
</dbReference>
<evidence type="ECO:0000256" key="1">
    <source>
        <dbReference type="ARBA" id="ARBA00037999"/>
    </source>
</evidence>
<name>A0ABZ2D485_9SPHN</name>
<dbReference type="GO" id="GO:0008483">
    <property type="term" value="F:transaminase activity"/>
    <property type="evidence" value="ECO:0007669"/>
    <property type="project" value="UniProtKB-KW"/>
</dbReference>
<organism evidence="3 4">
    <name type="scientific">Pelagerythrobacter marensis</name>
    <dbReference type="NCBI Taxonomy" id="543877"/>
    <lineage>
        <taxon>Bacteria</taxon>
        <taxon>Pseudomonadati</taxon>
        <taxon>Pseudomonadota</taxon>
        <taxon>Alphaproteobacteria</taxon>
        <taxon>Sphingomonadales</taxon>
        <taxon>Erythrobacteraceae</taxon>
        <taxon>Pelagerythrobacter</taxon>
    </lineage>
</organism>
<gene>
    <name evidence="3" type="ORF">V5F89_02845</name>
</gene>
<dbReference type="RefSeq" id="WP_338446750.1">
    <property type="nucleotide sequence ID" value="NZ_CP144918.1"/>
</dbReference>
<dbReference type="PANTHER" id="PTHR30244">
    <property type="entry name" value="TRANSAMINASE"/>
    <property type="match status" value="1"/>
</dbReference>
<comment type="similarity">
    <text evidence="1 2">Belongs to the DegT/DnrJ/EryC1 family.</text>
</comment>
<dbReference type="CDD" id="cd00616">
    <property type="entry name" value="AHBA_syn"/>
    <property type="match status" value="1"/>
</dbReference>
<keyword evidence="3" id="KW-0808">Transferase</keyword>
<dbReference type="PIRSF" id="PIRSF000390">
    <property type="entry name" value="PLP_StrS"/>
    <property type="match status" value="1"/>
</dbReference>
<dbReference type="InterPro" id="IPR000653">
    <property type="entry name" value="DegT/StrS_aminotransferase"/>
</dbReference>